<name>A0A8I2ZSR0_VERLO</name>
<dbReference type="Proteomes" id="UP000689129">
    <property type="component" value="Unassembled WGS sequence"/>
</dbReference>
<dbReference type="EMBL" id="JAEMWZ010000075">
    <property type="protein sequence ID" value="KAG7138267.1"/>
    <property type="molecule type" value="Genomic_DNA"/>
</dbReference>
<feature type="compositionally biased region" description="Polar residues" evidence="1">
    <location>
        <begin position="20"/>
        <end position="29"/>
    </location>
</feature>
<evidence type="ECO:0000313" key="2">
    <source>
        <dbReference type="EMBL" id="KAG7138267.1"/>
    </source>
</evidence>
<proteinExistence type="predicted"/>
<accession>A0A8I2ZSR0</accession>
<gene>
    <name evidence="2" type="ORF">HYQ45_004511</name>
</gene>
<evidence type="ECO:0000256" key="1">
    <source>
        <dbReference type="SAM" id="MobiDB-lite"/>
    </source>
</evidence>
<evidence type="ECO:0000313" key="3">
    <source>
        <dbReference type="Proteomes" id="UP000689129"/>
    </source>
</evidence>
<sequence>MCVPALFLDARLLPDIAATHTPTQASPTNLRPPAHRPQRSRDCLSTRQLCHHTRLTQTITCPPSSSR</sequence>
<comment type="caution">
    <text evidence="2">The sequence shown here is derived from an EMBL/GenBank/DDBJ whole genome shotgun (WGS) entry which is preliminary data.</text>
</comment>
<feature type="region of interest" description="Disordered" evidence="1">
    <location>
        <begin position="19"/>
        <end position="43"/>
    </location>
</feature>
<protein>
    <submittedName>
        <fullName evidence="2">Uncharacterized protein</fullName>
    </submittedName>
</protein>
<organism evidence="2 3">
    <name type="scientific">Verticillium longisporum</name>
    <name type="common">Verticillium dahliae var. longisporum</name>
    <dbReference type="NCBI Taxonomy" id="100787"/>
    <lineage>
        <taxon>Eukaryota</taxon>
        <taxon>Fungi</taxon>
        <taxon>Dikarya</taxon>
        <taxon>Ascomycota</taxon>
        <taxon>Pezizomycotina</taxon>
        <taxon>Sordariomycetes</taxon>
        <taxon>Hypocreomycetidae</taxon>
        <taxon>Glomerellales</taxon>
        <taxon>Plectosphaerellaceae</taxon>
        <taxon>Verticillium</taxon>
    </lineage>
</organism>
<dbReference type="AlphaFoldDB" id="A0A8I2ZSR0"/>
<reference evidence="2" key="1">
    <citation type="journal article" date="2021" name="Mol. Plant Pathol.">
        <title>A 20-kb lineage-specific genomic region tames virulence in pathogenic amphidiploid Verticillium longisporum.</title>
        <authorList>
            <person name="Harting R."/>
            <person name="Starke J."/>
            <person name="Kusch H."/>
            <person name="Poggeler S."/>
            <person name="Maurus I."/>
            <person name="Schluter R."/>
            <person name="Landesfeind M."/>
            <person name="Bulla I."/>
            <person name="Nowrousian M."/>
            <person name="de Jonge R."/>
            <person name="Stahlhut G."/>
            <person name="Hoff K.J."/>
            <person name="Asshauer K.P."/>
            <person name="Thurmer A."/>
            <person name="Stanke M."/>
            <person name="Daniel R."/>
            <person name="Morgenstern B."/>
            <person name="Thomma B.P.H.J."/>
            <person name="Kronstad J.W."/>
            <person name="Braus-Stromeyer S.A."/>
            <person name="Braus G.H."/>
        </authorList>
    </citation>
    <scope>NUCLEOTIDE SEQUENCE</scope>
    <source>
        <strain evidence="2">Vl32</strain>
    </source>
</reference>